<dbReference type="SMART" id="SM00278">
    <property type="entry name" value="HhH1"/>
    <property type="match status" value="2"/>
</dbReference>
<keyword evidence="3" id="KW-0238">DNA-binding</keyword>
<dbReference type="PANTHER" id="PTHR43788">
    <property type="entry name" value="DNA2/NAM7 HELICASE FAMILY MEMBER"/>
    <property type="match status" value="1"/>
</dbReference>
<dbReference type="PANTHER" id="PTHR43788:SF6">
    <property type="entry name" value="DNA HELICASE B"/>
    <property type="match status" value="1"/>
</dbReference>
<sequence length="734" mass="83411">MLEIEAIVERIIFRNEENGWCVLRTISEDTDLVVTGNGMTIKEGLRYKFSGNMVFHNKYGEQFKFEHFEEILPDTKSGVIAYLSSGLIPYIGEKTAKSIYDKFGMETFKILEETPERLKEVEGIGPVKFGKMMEALQETKEAKSVIMFFGKLNMTSNLAMRVYQVFKDDSEKIVRENPYILAEEVKGIGFKTADEIAMSLGFEKDDPFRIKSGIKYTLSQGNLEGHTYLPREILVKKSAQVLGVTIEQVESQINSLAFDRFFYIERIDDVDSCYFTNYYKAENFVAGVLTKLASKKYPIKLNIEEEIEEIEDRKGIHLATNQKKAVEEALQNGVTVITGGPGTGKTTTLTTIIDLCEKEGLKVSLAAPTGRAAKRMEEATKRPASTLHKLLEIKPGVSIQEMEELNCDVLIVDECSMVDLFLMHNILKAIPEKIRLVLVGDKDQLPSVGAGNVLKDIIESKIIHVVYLNEIFRQEEGSLIIENAHRINKGIRPILDNKSKDFFFIESPDPTETLNTIVDLVKDRLPAFKNLDSIRDIQVLSPMKKGIVGVDNLNKTLQEALNPKSGDEITSFGRTFRENDKVMQIKNNYNLEFSSESEIYQEEGMGVFNGELGMIESIDRENREMWVVFDEIKRVEYPMENLSELTLAYASTIHKSQGSEFRAVIIPLHSAPIMLLSRNLLYTAITRASEMVVLVGDRKYLEIMVNNNHVMRRYTGLKDKIITTWEKRKIYGFI</sequence>
<dbReference type="OrthoDB" id="9803432at2"/>
<dbReference type="GO" id="GO:0043139">
    <property type="term" value="F:5'-3' DNA helicase activity"/>
    <property type="evidence" value="ECO:0007669"/>
    <property type="project" value="UniProtKB-UniRule"/>
</dbReference>
<comment type="function">
    <text evidence="3">DNA-dependent ATPase and ATP-dependent 5'-3' DNA helicase. Has no activity on blunt DNA or DNA with 3'-overhangs, requires at least 10 bases of 5'-ssDNA for helicase activity.</text>
</comment>
<feature type="domain" description="Helix-hairpin-helix DNA-binding motif class 1" evidence="4">
    <location>
        <begin position="180"/>
        <end position="199"/>
    </location>
</feature>
<dbReference type="GO" id="GO:0006281">
    <property type="term" value="P:DNA repair"/>
    <property type="evidence" value="ECO:0007669"/>
    <property type="project" value="InterPro"/>
</dbReference>
<dbReference type="InterPro" id="IPR003593">
    <property type="entry name" value="AAA+_ATPase"/>
</dbReference>
<dbReference type="Pfam" id="PF18335">
    <property type="entry name" value="SH3_13"/>
    <property type="match status" value="1"/>
</dbReference>
<dbReference type="SUPFAM" id="SSF52540">
    <property type="entry name" value="P-loop containing nucleoside triphosphate hydrolases"/>
    <property type="match status" value="2"/>
</dbReference>
<dbReference type="EMBL" id="AEEH01000014">
    <property type="protein sequence ID" value="EFM26120.1"/>
    <property type="molecule type" value="Genomic_DNA"/>
</dbReference>
<evidence type="ECO:0000259" key="4">
    <source>
        <dbReference type="SMART" id="SM00278"/>
    </source>
</evidence>
<dbReference type="AlphaFoldDB" id="E0NJ01"/>
<keyword evidence="2 3" id="KW-0067">ATP-binding</keyword>
<dbReference type="SUPFAM" id="SSF47781">
    <property type="entry name" value="RuvA domain 2-like"/>
    <property type="match status" value="1"/>
</dbReference>
<dbReference type="InterPro" id="IPR055446">
    <property type="entry name" value="RecD2_N_OB"/>
</dbReference>
<dbReference type="InterPro" id="IPR027417">
    <property type="entry name" value="P-loop_NTPase"/>
</dbReference>
<name>E0NJ01_9FIRM</name>
<dbReference type="Gene3D" id="1.10.10.2220">
    <property type="match status" value="1"/>
</dbReference>
<dbReference type="HOGENOM" id="CLU_007524_0_1_9"/>
<dbReference type="InterPro" id="IPR010994">
    <property type="entry name" value="RuvA_2-like"/>
</dbReference>
<organism evidence="6 7">
    <name type="scientific">Peptoniphilus duerdenii ATCC BAA-1640</name>
    <dbReference type="NCBI Taxonomy" id="862517"/>
    <lineage>
        <taxon>Bacteria</taxon>
        <taxon>Bacillati</taxon>
        <taxon>Bacillota</taxon>
        <taxon>Tissierellia</taxon>
        <taxon>Tissierellales</taxon>
        <taxon>Peptoniphilaceae</taxon>
        <taxon>Peptoniphilus</taxon>
    </lineage>
</organism>
<dbReference type="Pfam" id="PF14490">
    <property type="entry name" value="HHH_RecD2"/>
    <property type="match status" value="1"/>
</dbReference>
<dbReference type="GO" id="GO:0009338">
    <property type="term" value="C:exodeoxyribonuclease V complex"/>
    <property type="evidence" value="ECO:0007669"/>
    <property type="project" value="TreeGrafter"/>
</dbReference>
<dbReference type="GO" id="GO:0006310">
    <property type="term" value="P:DNA recombination"/>
    <property type="evidence" value="ECO:0007669"/>
    <property type="project" value="InterPro"/>
</dbReference>
<dbReference type="InterPro" id="IPR050534">
    <property type="entry name" value="Coronavir_polyprotein_1ab"/>
</dbReference>
<dbReference type="Gene3D" id="3.40.50.300">
    <property type="entry name" value="P-loop containing nucleotide triphosphate hydrolases"/>
    <property type="match status" value="2"/>
</dbReference>
<dbReference type="Pfam" id="PF13538">
    <property type="entry name" value="UvrD_C_2"/>
    <property type="match status" value="1"/>
</dbReference>
<dbReference type="Proteomes" id="UP000003280">
    <property type="component" value="Unassembled WGS sequence"/>
</dbReference>
<evidence type="ECO:0000313" key="6">
    <source>
        <dbReference type="EMBL" id="EFM26120.1"/>
    </source>
</evidence>
<dbReference type="InterPro" id="IPR006345">
    <property type="entry name" value="RecD2"/>
</dbReference>
<dbReference type="Gene3D" id="1.10.150.20">
    <property type="entry name" value="5' to 3' exonuclease, C-terminal subdomain"/>
    <property type="match status" value="1"/>
</dbReference>
<dbReference type="Pfam" id="PF23139">
    <property type="entry name" value="OB_YrrC"/>
    <property type="match status" value="1"/>
</dbReference>
<dbReference type="GO" id="GO:0003677">
    <property type="term" value="F:DNA binding"/>
    <property type="evidence" value="ECO:0007669"/>
    <property type="project" value="UniProtKB-UniRule"/>
</dbReference>
<comment type="catalytic activity">
    <reaction evidence="3">
        <text>ATP + H2O = ADP + phosphate + H(+)</text>
        <dbReference type="Rhea" id="RHEA:13065"/>
        <dbReference type="ChEBI" id="CHEBI:15377"/>
        <dbReference type="ChEBI" id="CHEBI:15378"/>
        <dbReference type="ChEBI" id="CHEBI:30616"/>
        <dbReference type="ChEBI" id="CHEBI:43474"/>
        <dbReference type="ChEBI" id="CHEBI:456216"/>
        <dbReference type="EC" id="5.6.2.3"/>
    </reaction>
</comment>
<dbReference type="InterPro" id="IPR041451">
    <property type="entry name" value="RecD2_SH13"/>
</dbReference>
<comment type="similarity">
    <text evidence="3">Belongs to the RecD family. RecD2 subfamily.</text>
</comment>
<dbReference type="InterPro" id="IPR003583">
    <property type="entry name" value="Hlx-hairpin-Hlx_DNA-bd_motif"/>
</dbReference>
<evidence type="ECO:0000313" key="7">
    <source>
        <dbReference type="Proteomes" id="UP000003280"/>
    </source>
</evidence>
<proteinExistence type="inferred from homology"/>
<accession>E0NJ01</accession>
<dbReference type="GO" id="GO:0005524">
    <property type="term" value="F:ATP binding"/>
    <property type="evidence" value="ECO:0007669"/>
    <property type="project" value="UniProtKB-UniRule"/>
</dbReference>
<dbReference type="NCBIfam" id="TIGR01448">
    <property type="entry name" value="recD_rel"/>
    <property type="match status" value="1"/>
</dbReference>
<dbReference type="Gene3D" id="2.30.30.940">
    <property type="match status" value="1"/>
</dbReference>
<dbReference type="RefSeq" id="WP_008900976.1">
    <property type="nucleotide sequence ID" value="NZ_GL397071.1"/>
</dbReference>
<dbReference type="HAMAP" id="MF_01488">
    <property type="entry name" value="RecD2"/>
    <property type="match status" value="1"/>
</dbReference>
<dbReference type="GO" id="GO:0016887">
    <property type="term" value="F:ATP hydrolysis activity"/>
    <property type="evidence" value="ECO:0007669"/>
    <property type="project" value="RHEA"/>
</dbReference>
<keyword evidence="3 6" id="KW-0347">Helicase</keyword>
<reference evidence="6 7" key="1">
    <citation type="submission" date="2010-07" db="EMBL/GenBank/DDBJ databases">
        <authorList>
            <person name="Muzny D."/>
            <person name="Qin X."/>
            <person name="Deng J."/>
            <person name="Jiang H."/>
            <person name="Liu Y."/>
            <person name="Qu J."/>
            <person name="Song X.-Z."/>
            <person name="Zhang L."/>
            <person name="Thornton R."/>
            <person name="Coyle M."/>
            <person name="Francisco L."/>
            <person name="Jackson L."/>
            <person name="Javaid M."/>
            <person name="Korchina V."/>
            <person name="Kovar C."/>
            <person name="Mata R."/>
            <person name="Mathew T."/>
            <person name="Ngo R."/>
            <person name="Nguyen L."/>
            <person name="Nguyen N."/>
            <person name="Okwuonu G."/>
            <person name="Ongeri F."/>
            <person name="Pham C."/>
            <person name="Simmons D."/>
            <person name="Wilczek-Boney K."/>
            <person name="Hale W."/>
            <person name="Jakkamsetti A."/>
            <person name="Pham P."/>
            <person name="Ruth R."/>
            <person name="San Lucas F."/>
            <person name="Warren J."/>
            <person name="Zhang J."/>
            <person name="Zhao Z."/>
            <person name="Zhou C."/>
            <person name="Zhu D."/>
            <person name="Lee S."/>
            <person name="Bess C."/>
            <person name="Blankenburg K."/>
            <person name="Forbes L."/>
            <person name="Fu Q."/>
            <person name="Gubbala S."/>
            <person name="Hirani K."/>
            <person name="Jayaseelan J.C."/>
            <person name="Lara F."/>
            <person name="Munidasa M."/>
            <person name="Palculict T."/>
            <person name="Patil S."/>
            <person name="Pu L.-L."/>
            <person name="Saada N."/>
            <person name="Tang L."/>
            <person name="Weissenberger G."/>
            <person name="Zhu Y."/>
            <person name="Hemphill L."/>
            <person name="Shang Y."/>
            <person name="Youmans B."/>
            <person name="Ayvaz T."/>
            <person name="Ross M."/>
            <person name="Santibanez J."/>
            <person name="Aqrawi P."/>
            <person name="Gross S."/>
            <person name="Joshi V."/>
            <person name="Fowler G."/>
            <person name="Nazareth L."/>
            <person name="Reid J."/>
            <person name="Worley K."/>
            <person name="Petrosino J."/>
            <person name="Highlander S."/>
            <person name="Gibbs R."/>
        </authorList>
    </citation>
    <scope>NUCLEOTIDE SEQUENCE [LARGE SCALE GENOMIC DNA]</scope>
    <source>
        <strain evidence="6 7">ATCC BAA-1640</strain>
    </source>
</reference>
<dbReference type="Pfam" id="PF14520">
    <property type="entry name" value="HHH_5"/>
    <property type="match status" value="1"/>
</dbReference>
<protein>
    <recommendedName>
        <fullName evidence="3">ATP-dependent RecD2 DNA helicase</fullName>
        <ecNumber evidence="3">5.6.2.3</ecNumber>
    </recommendedName>
    <alternativeName>
        <fullName evidence="3">DNA 5'-3' helicase subunit RecD2</fullName>
    </alternativeName>
</protein>
<evidence type="ECO:0000256" key="1">
    <source>
        <dbReference type="ARBA" id="ARBA00022741"/>
    </source>
</evidence>
<keyword evidence="3 6" id="KW-0378">Hydrolase</keyword>
<comment type="caution">
    <text evidence="6">The sequence shown here is derived from an EMBL/GenBank/DDBJ whole genome shotgun (WGS) entry which is preliminary data.</text>
</comment>
<evidence type="ECO:0000259" key="5">
    <source>
        <dbReference type="SMART" id="SM00382"/>
    </source>
</evidence>
<evidence type="ECO:0000256" key="2">
    <source>
        <dbReference type="ARBA" id="ARBA00022840"/>
    </source>
</evidence>
<keyword evidence="7" id="KW-1185">Reference proteome</keyword>
<evidence type="ECO:0000256" key="3">
    <source>
        <dbReference type="HAMAP-Rule" id="MF_01488"/>
    </source>
</evidence>
<keyword evidence="1 3" id="KW-0547">Nucleotide-binding</keyword>
<dbReference type="EC" id="5.6.2.3" evidence="3"/>
<gene>
    <name evidence="3" type="primary">recD2</name>
    <name evidence="6" type="ORF">HMPREF9225_0140</name>
</gene>
<dbReference type="InterPro" id="IPR029493">
    <property type="entry name" value="RecD2-like_HHH"/>
</dbReference>
<dbReference type="SMART" id="SM00382">
    <property type="entry name" value="AAA"/>
    <property type="match status" value="1"/>
</dbReference>
<dbReference type="STRING" id="862517.HMPREF9225_0140"/>
<dbReference type="GO" id="GO:0017116">
    <property type="term" value="F:single-stranded DNA helicase activity"/>
    <property type="evidence" value="ECO:0007669"/>
    <property type="project" value="TreeGrafter"/>
</dbReference>
<feature type="domain" description="AAA+ ATPase" evidence="5">
    <location>
        <begin position="331"/>
        <end position="468"/>
    </location>
</feature>
<dbReference type="Pfam" id="PF13245">
    <property type="entry name" value="AAA_19"/>
    <property type="match status" value="1"/>
</dbReference>
<keyword evidence="3" id="KW-0413">Isomerase</keyword>
<feature type="binding site" evidence="3">
    <location>
        <begin position="342"/>
        <end position="346"/>
    </location>
    <ligand>
        <name>ATP</name>
        <dbReference type="ChEBI" id="CHEBI:30616"/>
    </ligand>
</feature>
<dbReference type="CDD" id="cd18809">
    <property type="entry name" value="SF1_C_RecD"/>
    <property type="match status" value="1"/>
</dbReference>
<dbReference type="CDD" id="cd17933">
    <property type="entry name" value="DEXSc_RecD-like"/>
    <property type="match status" value="1"/>
</dbReference>
<dbReference type="InterPro" id="IPR027785">
    <property type="entry name" value="UvrD-like_helicase_C"/>
</dbReference>
<dbReference type="eggNOG" id="COG0507">
    <property type="taxonomic scope" value="Bacteria"/>
</dbReference>
<feature type="domain" description="Helix-hairpin-helix DNA-binding motif class 1" evidence="4">
    <location>
        <begin position="116"/>
        <end position="135"/>
    </location>
</feature>